<evidence type="ECO:0000313" key="3">
    <source>
        <dbReference type="Proteomes" id="UP000219048"/>
    </source>
</evidence>
<organism evidence="2 3">
    <name type="scientific">Flagellimonas pacifica</name>
    <dbReference type="NCBI Taxonomy" id="1247520"/>
    <lineage>
        <taxon>Bacteria</taxon>
        <taxon>Pseudomonadati</taxon>
        <taxon>Bacteroidota</taxon>
        <taxon>Flavobacteriia</taxon>
        <taxon>Flavobacteriales</taxon>
        <taxon>Flavobacteriaceae</taxon>
        <taxon>Flagellimonas</taxon>
    </lineage>
</organism>
<accession>A0A285MCU6</accession>
<dbReference type="Pfam" id="PF13489">
    <property type="entry name" value="Methyltransf_23"/>
    <property type="match status" value="1"/>
</dbReference>
<sequence length="276" mass="32011">MKLFLKTKDFSVSKENFELLFDTELEMLVTHPKPDDLASYYESQEYISHTDSKASLTDRLYQWIKRYSIKKKIQLIDNQSVNPEKLLDFGAGTGDFLAQSKSKGFKVSGIEPNEKARAYAAKKGVPLFKDSTEIQNEIFDVITLWHVLEHLPNLDSQVKELNSLLDLNGTLIVAVPNYKSFDAKHYGAHWAAYDVPRHLWHFSKTSIIRLFDKHNMEVVSIKPMIFDAFYVSLLSEKYKGNMLYLSNAFFVGLWSNFRAYFSKEYSSLIYIIKKKN</sequence>
<proteinExistence type="predicted"/>
<keyword evidence="2" id="KW-0489">Methyltransferase</keyword>
<dbReference type="PANTHER" id="PTHR43861:SF3">
    <property type="entry name" value="PUTATIVE (AFU_ORTHOLOGUE AFUA_2G14390)-RELATED"/>
    <property type="match status" value="1"/>
</dbReference>
<dbReference type="Gene3D" id="3.40.50.150">
    <property type="entry name" value="Vaccinia Virus protein VP39"/>
    <property type="match status" value="1"/>
</dbReference>
<dbReference type="InterPro" id="IPR029063">
    <property type="entry name" value="SAM-dependent_MTases_sf"/>
</dbReference>
<gene>
    <name evidence="2" type="ORF">SAMN06265377_0670</name>
</gene>
<dbReference type="PANTHER" id="PTHR43861">
    <property type="entry name" value="TRANS-ACONITATE 2-METHYLTRANSFERASE-RELATED"/>
    <property type="match status" value="1"/>
</dbReference>
<evidence type="ECO:0000256" key="1">
    <source>
        <dbReference type="ARBA" id="ARBA00022679"/>
    </source>
</evidence>
<keyword evidence="3" id="KW-1185">Reference proteome</keyword>
<name>A0A285MCU6_9FLAO</name>
<evidence type="ECO:0000313" key="2">
    <source>
        <dbReference type="EMBL" id="SNY95004.1"/>
    </source>
</evidence>
<dbReference type="Proteomes" id="UP000219048">
    <property type="component" value="Unassembled WGS sequence"/>
</dbReference>
<dbReference type="SUPFAM" id="SSF53335">
    <property type="entry name" value="S-adenosyl-L-methionine-dependent methyltransferases"/>
    <property type="match status" value="1"/>
</dbReference>
<reference evidence="3" key="1">
    <citation type="submission" date="2017-09" db="EMBL/GenBank/DDBJ databases">
        <authorList>
            <person name="Varghese N."/>
            <person name="Submissions S."/>
        </authorList>
    </citation>
    <scope>NUCLEOTIDE SEQUENCE [LARGE SCALE GENOMIC DNA]</scope>
    <source>
        <strain evidence="3">DSM 25885</strain>
    </source>
</reference>
<protein>
    <submittedName>
        <fullName evidence="2">Methyltransferase domain-containing protein</fullName>
    </submittedName>
</protein>
<dbReference type="EMBL" id="OBEH01000001">
    <property type="protein sequence ID" value="SNY95004.1"/>
    <property type="molecule type" value="Genomic_DNA"/>
</dbReference>
<dbReference type="GO" id="GO:0032259">
    <property type="term" value="P:methylation"/>
    <property type="evidence" value="ECO:0007669"/>
    <property type="project" value="UniProtKB-KW"/>
</dbReference>
<dbReference type="CDD" id="cd02440">
    <property type="entry name" value="AdoMet_MTases"/>
    <property type="match status" value="1"/>
</dbReference>
<dbReference type="OrthoDB" id="2370471at2"/>
<dbReference type="RefSeq" id="WP_097044349.1">
    <property type="nucleotide sequence ID" value="NZ_OBEH01000001.1"/>
</dbReference>
<dbReference type="GO" id="GO:0008168">
    <property type="term" value="F:methyltransferase activity"/>
    <property type="evidence" value="ECO:0007669"/>
    <property type="project" value="UniProtKB-KW"/>
</dbReference>
<keyword evidence="1 2" id="KW-0808">Transferase</keyword>
<dbReference type="AlphaFoldDB" id="A0A285MCU6"/>